<keyword evidence="3" id="KW-1185">Reference proteome</keyword>
<proteinExistence type="predicted"/>
<sequence length="66" mass="7076">MVALEYDQPGLAYHTTTRLRTSALADSPPVKVGQVKADNISLYSRHPGLKRSPERALTTGGRGLGV</sequence>
<organism evidence="2 3">
    <name type="scientific">Ophiocordyceps polyrhachis-furcata BCC 54312</name>
    <dbReference type="NCBI Taxonomy" id="1330021"/>
    <lineage>
        <taxon>Eukaryota</taxon>
        <taxon>Fungi</taxon>
        <taxon>Dikarya</taxon>
        <taxon>Ascomycota</taxon>
        <taxon>Pezizomycotina</taxon>
        <taxon>Sordariomycetes</taxon>
        <taxon>Hypocreomycetidae</taxon>
        <taxon>Hypocreales</taxon>
        <taxon>Ophiocordycipitaceae</taxon>
        <taxon>Ophiocordyceps</taxon>
    </lineage>
</organism>
<evidence type="ECO:0000313" key="3">
    <source>
        <dbReference type="Proteomes" id="UP000253664"/>
    </source>
</evidence>
<evidence type="ECO:0000313" key="2">
    <source>
        <dbReference type="EMBL" id="RCI09452.1"/>
    </source>
</evidence>
<dbReference type="EMBL" id="LKCN02000015">
    <property type="protein sequence ID" value="RCI09452.1"/>
    <property type="molecule type" value="Genomic_DNA"/>
</dbReference>
<name>A0A367L5F2_9HYPO</name>
<accession>A0A367L5F2</accession>
<gene>
    <name evidence="2" type="ORF">L249_3737</name>
</gene>
<protein>
    <submittedName>
        <fullName evidence="2">Uncharacterized protein</fullName>
    </submittedName>
</protein>
<dbReference type="Proteomes" id="UP000253664">
    <property type="component" value="Unassembled WGS sequence"/>
</dbReference>
<reference evidence="2 3" key="1">
    <citation type="journal article" date="2015" name="BMC Genomics">
        <title>Insights from the genome of Ophiocordyceps polyrhachis-furcata to pathogenicity and host specificity in insect fungi.</title>
        <authorList>
            <person name="Wichadakul D."/>
            <person name="Kobmoo N."/>
            <person name="Ingsriswang S."/>
            <person name="Tangphatsornruang S."/>
            <person name="Chantasingh D."/>
            <person name="Luangsa-ard J.J."/>
            <person name="Eurwilaichitr L."/>
        </authorList>
    </citation>
    <scope>NUCLEOTIDE SEQUENCE [LARGE SCALE GENOMIC DNA]</scope>
    <source>
        <strain evidence="2 3">BCC 54312</strain>
    </source>
</reference>
<feature type="region of interest" description="Disordered" evidence="1">
    <location>
        <begin position="46"/>
        <end position="66"/>
    </location>
</feature>
<dbReference type="AlphaFoldDB" id="A0A367L5F2"/>
<comment type="caution">
    <text evidence="2">The sequence shown here is derived from an EMBL/GenBank/DDBJ whole genome shotgun (WGS) entry which is preliminary data.</text>
</comment>
<evidence type="ECO:0000256" key="1">
    <source>
        <dbReference type="SAM" id="MobiDB-lite"/>
    </source>
</evidence>